<accession>A0ACC0H2D6</accession>
<dbReference type="EMBL" id="CM045764">
    <property type="protein sequence ID" value="KAI8007280.1"/>
    <property type="molecule type" value="Genomic_DNA"/>
</dbReference>
<name>A0ACC0H2D6_9ERIC</name>
<gene>
    <name evidence="1" type="ORF">LOK49_LG07G01529</name>
</gene>
<protein>
    <submittedName>
        <fullName evidence="1">F-box protein</fullName>
    </submittedName>
</protein>
<sequence length="453" mass="51876">MPKQLMQNCEYLADPIGYGERILRVGSKLNHPFRFQSGSDSLRGLICFNSTSSSQTEVLVKTKLCCEFLSRRRDPSAIICHNSAPELEILMDKKIKEQSNTIPYLPEELIINILMRLPADVLHSSARPVCKRWAYIVRDPLFIEAHLRQSKTVLFIEGTGSPKKAHLLEIKGGGFQVTDLRHRFPGRMMASCDGVALFNDPNDNRVFHVANPATLKVLKLPYLDAPSNPLYYSNCIGRVHSTGEYKVVHAYEDLNKEYHWLVLTLGIDNSWRKISCQRPFSREYVDLDNFPVSVGGVIYWTDCDFQVDGFSFFLAMDVDNETIHEVPIPDVSQEPCAYMKMGDYLSGFTTAPLSLQFEIWVLKDWRQGQWAKLYQVNMEISIDVPQDLFFYLPLGWLNNDEVLILEALTSEGDMYMAYDVKKNEIKIVDLSLCAYDFYAHVHTSTLASWTIQH</sequence>
<dbReference type="Proteomes" id="UP001060215">
    <property type="component" value="Chromosome 7"/>
</dbReference>
<keyword evidence="2" id="KW-1185">Reference proteome</keyword>
<evidence type="ECO:0000313" key="1">
    <source>
        <dbReference type="EMBL" id="KAI8007280.1"/>
    </source>
</evidence>
<evidence type="ECO:0000313" key="2">
    <source>
        <dbReference type="Proteomes" id="UP001060215"/>
    </source>
</evidence>
<comment type="caution">
    <text evidence="1">The sequence shown here is derived from an EMBL/GenBank/DDBJ whole genome shotgun (WGS) entry which is preliminary data.</text>
</comment>
<organism evidence="1 2">
    <name type="scientific">Camellia lanceoleosa</name>
    <dbReference type="NCBI Taxonomy" id="1840588"/>
    <lineage>
        <taxon>Eukaryota</taxon>
        <taxon>Viridiplantae</taxon>
        <taxon>Streptophyta</taxon>
        <taxon>Embryophyta</taxon>
        <taxon>Tracheophyta</taxon>
        <taxon>Spermatophyta</taxon>
        <taxon>Magnoliopsida</taxon>
        <taxon>eudicotyledons</taxon>
        <taxon>Gunneridae</taxon>
        <taxon>Pentapetalae</taxon>
        <taxon>asterids</taxon>
        <taxon>Ericales</taxon>
        <taxon>Theaceae</taxon>
        <taxon>Camellia</taxon>
    </lineage>
</organism>
<proteinExistence type="predicted"/>
<reference evidence="1 2" key="1">
    <citation type="journal article" date="2022" name="Plant J.">
        <title>Chromosome-level genome of Camellia lanceoleosa provides a valuable resource for understanding genome evolution and self-incompatibility.</title>
        <authorList>
            <person name="Gong W."/>
            <person name="Xiao S."/>
            <person name="Wang L."/>
            <person name="Liao Z."/>
            <person name="Chang Y."/>
            <person name="Mo W."/>
            <person name="Hu G."/>
            <person name="Li W."/>
            <person name="Zhao G."/>
            <person name="Zhu H."/>
            <person name="Hu X."/>
            <person name="Ji K."/>
            <person name="Xiang X."/>
            <person name="Song Q."/>
            <person name="Yuan D."/>
            <person name="Jin S."/>
            <person name="Zhang L."/>
        </authorList>
    </citation>
    <scope>NUCLEOTIDE SEQUENCE [LARGE SCALE GENOMIC DNA]</scope>
    <source>
        <strain evidence="1">SQ_2022a</strain>
    </source>
</reference>